<feature type="repeat" description="Pumilio" evidence="4">
    <location>
        <begin position="374"/>
        <end position="411"/>
    </location>
</feature>
<feature type="repeat" description="Pumilio" evidence="4">
    <location>
        <begin position="300"/>
        <end position="337"/>
    </location>
</feature>
<dbReference type="InterPro" id="IPR033133">
    <property type="entry name" value="PUM-HD"/>
</dbReference>
<keyword evidence="1" id="KW-0677">Repeat</keyword>
<feature type="domain" description="PUM-HD" evidence="6">
    <location>
        <begin position="117"/>
        <end position="437"/>
    </location>
</feature>
<feature type="repeat" description="Pumilio" evidence="4">
    <location>
        <begin position="174"/>
        <end position="211"/>
    </location>
</feature>
<dbReference type="Proteomes" id="UP001341840">
    <property type="component" value="Unassembled WGS sequence"/>
</dbReference>
<dbReference type="Gene3D" id="1.25.10.10">
    <property type="entry name" value="Leucine-rich Repeat Variant"/>
    <property type="match status" value="2"/>
</dbReference>
<reference evidence="7 8" key="1">
    <citation type="journal article" date="2023" name="Plants (Basel)">
        <title>Bridging the Gap: Combining Genomics and Transcriptomics Approaches to Understand Stylosanthes scabra, an Orphan Legume from the Brazilian Caatinga.</title>
        <authorList>
            <person name="Ferreira-Neto J.R.C."/>
            <person name="da Silva M.D."/>
            <person name="Binneck E."/>
            <person name="de Melo N.F."/>
            <person name="da Silva R.H."/>
            <person name="de Melo A.L.T.M."/>
            <person name="Pandolfi V."/>
            <person name="Bustamante F.O."/>
            <person name="Brasileiro-Vidal A.C."/>
            <person name="Benko-Iseppon A.M."/>
        </authorList>
    </citation>
    <scope>NUCLEOTIDE SEQUENCE [LARGE SCALE GENOMIC DNA]</scope>
    <source>
        <tissue evidence="7">Leaves</tissue>
    </source>
</reference>
<feature type="compositionally biased region" description="Low complexity" evidence="5">
    <location>
        <begin position="9"/>
        <end position="21"/>
    </location>
</feature>
<evidence type="ECO:0000256" key="3">
    <source>
        <dbReference type="ARBA" id="ARBA00022884"/>
    </source>
</evidence>
<dbReference type="PROSITE" id="PS50302">
    <property type="entry name" value="PUM"/>
    <property type="match status" value="5"/>
</dbReference>
<keyword evidence="2" id="KW-0810">Translation regulation</keyword>
<dbReference type="PROSITE" id="PS50303">
    <property type="entry name" value="PUM_HD"/>
    <property type="match status" value="1"/>
</dbReference>
<proteinExistence type="predicted"/>
<keyword evidence="3" id="KW-0694">RNA-binding</keyword>
<keyword evidence="8" id="KW-1185">Reference proteome</keyword>
<evidence type="ECO:0000256" key="4">
    <source>
        <dbReference type="PROSITE-ProRule" id="PRU00317"/>
    </source>
</evidence>
<dbReference type="InterPro" id="IPR001313">
    <property type="entry name" value="Pumilio_RNA-bd_rpt"/>
</dbReference>
<evidence type="ECO:0000313" key="8">
    <source>
        <dbReference type="Proteomes" id="UP001341840"/>
    </source>
</evidence>
<dbReference type="SUPFAM" id="SSF48371">
    <property type="entry name" value="ARM repeat"/>
    <property type="match status" value="1"/>
</dbReference>
<sequence length="440" mass="49451">MASNNSTLSPNPSRSNSQPSSWWLNTNNPAVEDLDYAMEGLSLSIMSQGRNSAAATTSTTVDPHEDILLTYSTMEEGSSSGHGNHQYVLNNNYNNTGAFLQGAPRLAPSSHGYYDFRIEQDTNNYFGQSSSVSSRLEGIRGHVVELARDQCGCRYLQMLIDTGTPQEVEMILDEVKDQTHELMTHHFGNYLIEKIFESRNLTTHQTEKILSSIITDQQQLMHACMNDHGTRVVQKMLLNLRNPKQIATSVIALTFITVPLLKNANGGYVIQQCVKLFTPTCQTKCMDHAAGGPIRLLIGSIILSSAILSTDPYGNYVVQYLIKRNILEPPVIEMIISQLQGSCVELSMDRHGSHVIEELFRYSEPHYAAIIIRKLVNSPQFLDVLQDPYGNYVVQRALEYSTGYPHRTLLNHVLSNYAYLHAHPYGKKIITFIRRIKRRG</sequence>
<dbReference type="InterPro" id="IPR016024">
    <property type="entry name" value="ARM-type_fold"/>
</dbReference>
<protein>
    <recommendedName>
        <fullName evidence="6">PUM-HD domain-containing protein</fullName>
    </recommendedName>
</protein>
<accession>A0ABU6Y1V5</accession>
<dbReference type="EMBL" id="JASCZI010241657">
    <property type="protein sequence ID" value="MED6203531.1"/>
    <property type="molecule type" value="Genomic_DNA"/>
</dbReference>
<dbReference type="PANTHER" id="PTHR12537">
    <property type="entry name" value="RNA BINDING PROTEIN PUMILIO-RELATED"/>
    <property type="match status" value="1"/>
</dbReference>
<comment type="caution">
    <text evidence="7">The sequence shown here is derived from an EMBL/GenBank/DDBJ whole genome shotgun (WGS) entry which is preliminary data.</text>
</comment>
<evidence type="ECO:0000256" key="1">
    <source>
        <dbReference type="ARBA" id="ARBA00022737"/>
    </source>
</evidence>
<dbReference type="InterPro" id="IPR011989">
    <property type="entry name" value="ARM-like"/>
</dbReference>
<evidence type="ECO:0000256" key="5">
    <source>
        <dbReference type="SAM" id="MobiDB-lite"/>
    </source>
</evidence>
<feature type="repeat" description="Pumilio" evidence="4">
    <location>
        <begin position="138"/>
        <end position="173"/>
    </location>
</feature>
<evidence type="ECO:0000259" key="6">
    <source>
        <dbReference type="PROSITE" id="PS50303"/>
    </source>
</evidence>
<evidence type="ECO:0000256" key="2">
    <source>
        <dbReference type="ARBA" id="ARBA00022845"/>
    </source>
</evidence>
<organism evidence="7 8">
    <name type="scientific">Stylosanthes scabra</name>
    <dbReference type="NCBI Taxonomy" id="79078"/>
    <lineage>
        <taxon>Eukaryota</taxon>
        <taxon>Viridiplantae</taxon>
        <taxon>Streptophyta</taxon>
        <taxon>Embryophyta</taxon>
        <taxon>Tracheophyta</taxon>
        <taxon>Spermatophyta</taxon>
        <taxon>Magnoliopsida</taxon>
        <taxon>eudicotyledons</taxon>
        <taxon>Gunneridae</taxon>
        <taxon>Pentapetalae</taxon>
        <taxon>rosids</taxon>
        <taxon>fabids</taxon>
        <taxon>Fabales</taxon>
        <taxon>Fabaceae</taxon>
        <taxon>Papilionoideae</taxon>
        <taxon>50 kb inversion clade</taxon>
        <taxon>dalbergioids sensu lato</taxon>
        <taxon>Dalbergieae</taxon>
        <taxon>Pterocarpus clade</taxon>
        <taxon>Stylosanthes</taxon>
    </lineage>
</organism>
<dbReference type="Pfam" id="PF00806">
    <property type="entry name" value="PUF"/>
    <property type="match status" value="4"/>
</dbReference>
<dbReference type="Pfam" id="PF22493">
    <property type="entry name" value="PUF_NOP9"/>
    <property type="match status" value="1"/>
</dbReference>
<feature type="repeat" description="Pumilio" evidence="4">
    <location>
        <begin position="338"/>
        <end position="373"/>
    </location>
</feature>
<feature type="region of interest" description="Disordered" evidence="5">
    <location>
        <begin position="1"/>
        <end position="21"/>
    </location>
</feature>
<dbReference type="PANTHER" id="PTHR12537:SF129">
    <property type="entry name" value="PUMILIO HOMOLOG 15-LIKE"/>
    <property type="match status" value="1"/>
</dbReference>
<evidence type="ECO:0000313" key="7">
    <source>
        <dbReference type="EMBL" id="MED6203531.1"/>
    </source>
</evidence>
<dbReference type="SMART" id="SM00025">
    <property type="entry name" value="Pumilio"/>
    <property type="match status" value="7"/>
</dbReference>
<name>A0ABU6Y1V5_9FABA</name>
<gene>
    <name evidence="7" type="ORF">PIB30_000619</name>
</gene>